<accession>A0A202C823</accession>
<feature type="compositionally biased region" description="Polar residues" evidence="1">
    <location>
        <begin position="123"/>
        <end position="141"/>
    </location>
</feature>
<evidence type="ECO:0000313" key="2">
    <source>
        <dbReference type="EMBL" id="OVE59886.1"/>
    </source>
</evidence>
<reference evidence="3" key="1">
    <citation type="submission" date="2017-02" db="EMBL/GenBank/DDBJ databases">
        <authorList>
            <person name="Tetz G."/>
            <person name="Tetz V."/>
        </authorList>
    </citation>
    <scope>NUCLEOTIDE SEQUENCE [LARGE SCALE GENOMIC DNA]</scope>
    <source>
        <strain evidence="3">VT16-26</strain>
    </source>
</reference>
<comment type="caution">
    <text evidence="2">The sequence shown here is derived from an EMBL/GenBank/DDBJ whole genome shotgun (WGS) entry which is preliminary data.</text>
</comment>
<evidence type="ECO:0000256" key="1">
    <source>
        <dbReference type="SAM" id="MobiDB-lite"/>
    </source>
</evidence>
<proteinExistence type="predicted"/>
<sequence length="141" mass="16319">MKISKSAIFFAGMFVGHFIISPIKDGRAKRLYDKLTDSEVNFKNYHQTSNKFNYNSDTYRDDKDYSFDNQVSGYSKANINNRSNQMNSNNNAYWRSRGYNERPDNWQNTGGNSGYSKAELDNHANQMNPNNEAYHSSRGNK</sequence>
<organism evidence="2 3">
    <name type="scientific">Chryseobacterium mucoviscidosis</name>
    <dbReference type="NCBI Taxonomy" id="1945581"/>
    <lineage>
        <taxon>Bacteria</taxon>
        <taxon>Pseudomonadati</taxon>
        <taxon>Bacteroidota</taxon>
        <taxon>Flavobacteriia</taxon>
        <taxon>Flavobacteriales</taxon>
        <taxon>Weeksellaceae</taxon>
        <taxon>Chryseobacterium group</taxon>
        <taxon>Chryseobacterium</taxon>
    </lineage>
</organism>
<name>A0A202C823_9FLAO</name>
<feature type="region of interest" description="Disordered" evidence="1">
    <location>
        <begin position="76"/>
        <end position="141"/>
    </location>
</feature>
<protein>
    <submittedName>
        <fullName evidence="2">Uncharacterized protein</fullName>
    </submittedName>
</protein>
<keyword evidence="3" id="KW-1185">Reference proteome</keyword>
<dbReference type="EMBL" id="MVAG01000084">
    <property type="protein sequence ID" value="OVE59886.1"/>
    <property type="molecule type" value="Genomic_DNA"/>
</dbReference>
<dbReference type="RefSeq" id="WP_087707264.1">
    <property type="nucleotide sequence ID" value="NZ_MVAG01000084.1"/>
</dbReference>
<dbReference type="AlphaFoldDB" id="A0A202C823"/>
<feature type="compositionally biased region" description="Low complexity" evidence="1">
    <location>
        <begin position="78"/>
        <end position="91"/>
    </location>
</feature>
<dbReference type="Proteomes" id="UP000196355">
    <property type="component" value="Unassembled WGS sequence"/>
</dbReference>
<evidence type="ECO:0000313" key="3">
    <source>
        <dbReference type="Proteomes" id="UP000196355"/>
    </source>
</evidence>
<gene>
    <name evidence="2" type="ORF">B0E34_04635</name>
</gene>